<protein>
    <recommendedName>
        <fullName evidence="3">HTH tetR-type domain-containing protein</fullName>
    </recommendedName>
</protein>
<organism evidence="4 5">
    <name type="scientific">Limnobacter litoralis</name>
    <dbReference type="NCBI Taxonomy" id="481366"/>
    <lineage>
        <taxon>Bacteria</taxon>
        <taxon>Pseudomonadati</taxon>
        <taxon>Pseudomonadota</taxon>
        <taxon>Betaproteobacteria</taxon>
        <taxon>Burkholderiales</taxon>
        <taxon>Burkholderiaceae</taxon>
        <taxon>Limnobacter</taxon>
    </lineage>
</organism>
<dbReference type="Pfam" id="PF00440">
    <property type="entry name" value="TetR_N"/>
    <property type="match status" value="1"/>
</dbReference>
<keyword evidence="1 2" id="KW-0238">DNA-binding</keyword>
<dbReference type="Proteomes" id="UP001156664">
    <property type="component" value="Unassembled WGS sequence"/>
</dbReference>
<dbReference type="PANTHER" id="PTHR30055">
    <property type="entry name" value="HTH-TYPE TRANSCRIPTIONAL REGULATOR RUTR"/>
    <property type="match status" value="1"/>
</dbReference>
<dbReference type="PANTHER" id="PTHR30055:SF223">
    <property type="entry name" value="HTH-TYPE TRANSCRIPTIONAL REGULATOR UIDR"/>
    <property type="match status" value="1"/>
</dbReference>
<accession>A0ABQ5YWE3</accession>
<gene>
    <name evidence="4" type="ORF">GCM10007875_21700</name>
</gene>
<dbReference type="Gene3D" id="1.10.357.10">
    <property type="entry name" value="Tetracycline Repressor, domain 2"/>
    <property type="match status" value="1"/>
</dbReference>
<feature type="DNA-binding region" description="H-T-H motif" evidence="2">
    <location>
        <begin position="32"/>
        <end position="51"/>
    </location>
</feature>
<dbReference type="InterPro" id="IPR009057">
    <property type="entry name" value="Homeodomain-like_sf"/>
</dbReference>
<evidence type="ECO:0000256" key="2">
    <source>
        <dbReference type="PROSITE-ProRule" id="PRU00335"/>
    </source>
</evidence>
<dbReference type="InterPro" id="IPR001647">
    <property type="entry name" value="HTH_TetR"/>
</dbReference>
<sequence>MAKMQEKGFERTQVILAVAQTLLAQQGYAGLSMRAVAQQVGISLGNLQHYYPSKEKLVEALLIHILDGFQLRVAEMTDRMQSASQLERFKALIDQVLIEIRQPDTYGLLAEINALANRLPFAAQLMQTVFERERKEVFKLINGLNPKISKEEYKRRAAMIVVQIHGLLAPLVPDGGRGFSRTELEKAAREAFSMLALNG</sequence>
<comment type="caution">
    <text evidence="4">The sequence shown here is derived from an EMBL/GenBank/DDBJ whole genome shotgun (WGS) entry which is preliminary data.</text>
</comment>
<dbReference type="SUPFAM" id="SSF46689">
    <property type="entry name" value="Homeodomain-like"/>
    <property type="match status" value="1"/>
</dbReference>
<evidence type="ECO:0000256" key="1">
    <source>
        <dbReference type="ARBA" id="ARBA00023125"/>
    </source>
</evidence>
<evidence type="ECO:0000313" key="4">
    <source>
        <dbReference type="EMBL" id="GLR27079.1"/>
    </source>
</evidence>
<dbReference type="EMBL" id="BSOJ01000027">
    <property type="protein sequence ID" value="GLR27079.1"/>
    <property type="molecule type" value="Genomic_DNA"/>
</dbReference>
<keyword evidence="5" id="KW-1185">Reference proteome</keyword>
<dbReference type="RefSeq" id="WP_284281789.1">
    <property type="nucleotide sequence ID" value="NZ_BSOJ01000027.1"/>
</dbReference>
<feature type="domain" description="HTH tetR-type" evidence="3">
    <location>
        <begin position="9"/>
        <end position="69"/>
    </location>
</feature>
<evidence type="ECO:0000259" key="3">
    <source>
        <dbReference type="PROSITE" id="PS50977"/>
    </source>
</evidence>
<reference evidence="5" key="1">
    <citation type="journal article" date="2019" name="Int. J. Syst. Evol. Microbiol.">
        <title>The Global Catalogue of Microorganisms (GCM) 10K type strain sequencing project: providing services to taxonomists for standard genome sequencing and annotation.</title>
        <authorList>
            <consortium name="The Broad Institute Genomics Platform"/>
            <consortium name="The Broad Institute Genome Sequencing Center for Infectious Disease"/>
            <person name="Wu L."/>
            <person name="Ma J."/>
        </authorList>
    </citation>
    <scope>NUCLEOTIDE SEQUENCE [LARGE SCALE GENOMIC DNA]</scope>
    <source>
        <strain evidence="5">NBRC 105857</strain>
    </source>
</reference>
<name>A0ABQ5YWE3_9BURK</name>
<dbReference type="PRINTS" id="PR00455">
    <property type="entry name" value="HTHTETR"/>
</dbReference>
<evidence type="ECO:0000313" key="5">
    <source>
        <dbReference type="Proteomes" id="UP001156664"/>
    </source>
</evidence>
<dbReference type="PROSITE" id="PS50977">
    <property type="entry name" value="HTH_TETR_2"/>
    <property type="match status" value="1"/>
</dbReference>
<dbReference type="InterPro" id="IPR050109">
    <property type="entry name" value="HTH-type_TetR-like_transc_reg"/>
</dbReference>
<proteinExistence type="predicted"/>